<evidence type="ECO:0000313" key="4">
    <source>
        <dbReference type="Proteomes" id="UP000484988"/>
    </source>
</evidence>
<dbReference type="InterPro" id="IPR043917">
    <property type="entry name" value="DUF5753"/>
</dbReference>
<dbReference type="SUPFAM" id="SSF47413">
    <property type="entry name" value="lambda repressor-like DNA-binding domains"/>
    <property type="match status" value="1"/>
</dbReference>
<feature type="compositionally biased region" description="Basic and acidic residues" evidence="1">
    <location>
        <begin position="11"/>
        <end position="22"/>
    </location>
</feature>
<comment type="caution">
    <text evidence="3">The sequence shown here is derived from an EMBL/GenBank/DDBJ whole genome shotgun (WGS) entry which is preliminary data.</text>
</comment>
<feature type="compositionally biased region" description="Low complexity" evidence="1">
    <location>
        <begin position="30"/>
        <end position="42"/>
    </location>
</feature>
<name>A0A6A0ATP4_9ACTN</name>
<dbReference type="Pfam" id="PF19054">
    <property type="entry name" value="DUF5753"/>
    <property type="match status" value="1"/>
</dbReference>
<organism evidence="3 4">
    <name type="scientific">Streptomyces pacificus</name>
    <dbReference type="NCBI Taxonomy" id="2705029"/>
    <lineage>
        <taxon>Bacteria</taxon>
        <taxon>Bacillati</taxon>
        <taxon>Actinomycetota</taxon>
        <taxon>Actinomycetes</taxon>
        <taxon>Kitasatosporales</taxon>
        <taxon>Streptomycetaceae</taxon>
        <taxon>Streptomyces</taxon>
    </lineage>
</organism>
<dbReference type="GO" id="GO:0003677">
    <property type="term" value="F:DNA binding"/>
    <property type="evidence" value="ECO:0007669"/>
    <property type="project" value="InterPro"/>
</dbReference>
<dbReference type="SMART" id="SM00530">
    <property type="entry name" value="HTH_XRE"/>
    <property type="match status" value="1"/>
</dbReference>
<dbReference type="InterPro" id="IPR001387">
    <property type="entry name" value="Cro/C1-type_HTH"/>
</dbReference>
<evidence type="ECO:0000313" key="3">
    <source>
        <dbReference type="EMBL" id="GFH35713.1"/>
    </source>
</evidence>
<keyword evidence="4" id="KW-1185">Reference proteome</keyword>
<evidence type="ECO:0000259" key="2">
    <source>
        <dbReference type="SMART" id="SM00530"/>
    </source>
</evidence>
<dbReference type="Proteomes" id="UP000484988">
    <property type="component" value="Unassembled WGS sequence"/>
</dbReference>
<dbReference type="Pfam" id="PF13560">
    <property type="entry name" value="HTH_31"/>
    <property type="match status" value="1"/>
</dbReference>
<reference evidence="3 4" key="1">
    <citation type="submission" date="2020-02" db="EMBL/GenBank/DDBJ databases">
        <title>Whole Genome Shotgun Sequence of Streptomyces sp. strain CWH03.</title>
        <authorList>
            <person name="Dohra H."/>
            <person name="Kodani S."/>
            <person name="Yamamura H."/>
        </authorList>
    </citation>
    <scope>NUCLEOTIDE SEQUENCE [LARGE SCALE GENOMIC DNA]</scope>
    <source>
        <strain evidence="3 4">CWH03</strain>
    </source>
</reference>
<dbReference type="EMBL" id="BLLG01000004">
    <property type="protein sequence ID" value="GFH35713.1"/>
    <property type="molecule type" value="Genomic_DNA"/>
</dbReference>
<sequence>MYVRGRVAAVRQDDAAGGREPVDVVEPVERVPAMEPPGAAEPAGKRPEDEPGQGVVTAFGRQLKLFRTRAGLGRPEFGKLVGYAAQSIASFEQGRRIPPPRFIDRADEVLDAGGVLKALKDEVARAQYPAFFRDMARLEAEAVELHVYDTHVINGLLQTEEYARAVFRMRRPLLDEDTIEHRVSARLGRQAIFSRRRLPTLSFVIEESVLTRPIGGREGMRGQLEQLLLHGQRRNVEIQVMPNEREEHSGLAGPFTLMETAKGRRIAYVEVQKDSRLYTDRETVREMEAQYGILRAQALTPRESLTFFEKLLGER</sequence>
<proteinExistence type="predicted"/>
<dbReference type="InterPro" id="IPR010982">
    <property type="entry name" value="Lambda_DNA-bd_dom_sf"/>
</dbReference>
<gene>
    <name evidence="3" type="ORF">SCWH03_19350</name>
</gene>
<feature type="region of interest" description="Disordered" evidence="1">
    <location>
        <begin position="1"/>
        <end position="53"/>
    </location>
</feature>
<protein>
    <submittedName>
        <fullName evidence="3">Helix-turn-helix domain-containing protein</fullName>
    </submittedName>
</protein>
<evidence type="ECO:0000256" key="1">
    <source>
        <dbReference type="SAM" id="MobiDB-lite"/>
    </source>
</evidence>
<accession>A0A6A0ATP4</accession>
<feature type="domain" description="HTH cro/C1-type" evidence="2">
    <location>
        <begin position="62"/>
        <end position="117"/>
    </location>
</feature>
<dbReference type="AlphaFoldDB" id="A0A6A0ATP4"/>
<dbReference type="Gene3D" id="1.10.260.40">
    <property type="entry name" value="lambda repressor-like DNA-binding domains"/>
    <property type="match status" value="1"/>
</dbReference>